<dbReference type="RefSeq" id="WP_139631376.1">
    <property type="nucleotide sequence ID" value="NZ_CP045572.1"/>
</dbReference>
<dbReference type="NCBIfam" id="TIGR00026">
    <property type="entry name" value="hi_GC_TIGR00026"/>
    <property type="match status" value="1"/>
</dbReference>
<reference evidence="3 4" key="1">
    <citation type="submission" date="2019-10" db="EMBL/GenBank/DDBJ databases">
        <title>Nonomuraea sp. nov., isolated from Phyllanthus amarus.</title>
        <authorList>
            <person name="Klykleung N."/>
            <person name="Tanasupawat S."/>
        </authorList>
    </citation>
    <scope>NUCLEOTIDE SEQUENCE [LARGE SCALE GENOMIC DNA]</scope>
    <source>
        <strain evidence="3 4">PA1-10</strain>
    </source>
</reference>
<evidence type="ECO:0000256" key="1">
    <source>
        <dbReference type="ARBA" id="ARBA00008710"/>
    </source>
</evidence>
<dbReference type="InterPro" id="IPR004378">
    <property type="entry name" value="F420H2_quin_Rdtase"/>
</dbReference>
<dbReference type="Gene3D" id="2.30.110.10">
    <property type="entry name" value="Electron Transport, Fmn-binding Protein, Chain A"/>
    <property type="match status" value="1"/>
</dbReference>
<evidence type="ECO:0000256" key="2">
    <source>
        <dbReference type="ARBA" id="ARBA00049106"/>
    </source>
</evidence>
<proteinExistence type="inferred from homology"/>
<dbReference type="PANTHER" id="PTHR39428:SF3">
    <property type="entry name" value="DEAZAFLAVIN-DEPENDENT NITROREDUCTASE"/>
    <property type="match status" value="1"/>
</dbReference>
<dbReference type="PANTHER" id="PTHR39428">
    <property type="entry name" value="F420H(2)-DEPENDENT QUINONE REDUCTASE RV1261C"/>
    <property type="match status" value="1"/>
</dbReference>
<dbReference type="Pfam" id="PF04075">
    <property type="entry name" value="F420H2_quin_red"/>
    <property type="match status" value="1"/>
</dbReference>
<sequence length="151" mass="16981">MAFSGDYEPSALGFVREQVEQIVRTGTTDGVTMKDLPIVLMTYRGAKTGKLRKTPVMRVEHEGRYAAVASNGAQPANPAWYASLLTEPVVELQDGTVTREYRAREVSGDEKARWWRRAVDAYPDYADYQRKIDRQIPVFVLEPLSGENAGR</sequence>
<comment type="catalytic activity">
    <reaction evidence="2">
        <text>oxidized coenzyme F420-(gamma-L-Glu)(n) + a quinol + H(+) = reduced coenzyme F420-(gamma-L-Glu)(n) + a quinone</text>
        <dbReference type="Rhea" id="RHEA:39663"/>
        <dbReference type="Rhea" id="RHEA-COMP:12939"/>
        <dbReference type="Rhea" id="RHEA-COMP:14378"/>
        <dbReference type="ChEBI" id="CHEBI:15378"/>
        <dbReference type="ChEBI" id="CHEBI:24646"/>
        <dbReference type="ChEBI" id="CHEBI:132124"/>
        <dbReference type="ChEBI" id="CHEBI:133980"/>
        <dbReference type="ChEBI" id="CHEBI:139511"/>
    </reaction>
</comment>
<dbReference type="EMBL" id="VDLX02000005">
    <property type="protein sequence ID" value="KAB8194784.1"/>
    <property type="molecule type" value="Genomic_DNA"/>
</dbReference>
<dbReference type="GO" id="GO:0016491">
    <property type="term" value="F:oxidoreductase activity"/>
    <property type="evidence" value="ECO:0007669"/>
    <property type="project" value="InterPro"/>
</dbReference>
<dbReference type="GO" id="GO:0005886">
    <property type="term" value="C:plasma membrane"/>
    <property type="evidence" value="ECO:0007669"/>
    <property type="project" value="TreeGrafter"/>
</dbReference>
<comment type="similarity">
    <text evidence="1">Belongs to the F420H(2)-dependent quinone reductase family.</text>
</comment>
<keyword evidence="4" id="KW-1185">Reference proteome</keyword>
<evidence type="ECO:0000313" key="4">
    <source>
        <dbReference type="Proteomes" id="UP000312512"/>
    </source>
</evidence>
<organism evidence="3 4">
    <name type="scientific">Nonomuraea phyllanthi</name>
    <dbReference type="NCBI Taxonomy" id="2219224"/>
    <lineage>
        <taxon>Bacteria</taxon>
        <taxon>Bacillati</taxon>
        <taxon>Actinomycetota</taxon>
        <taxon>Actinomycetes</taxon>
        <taxon>Streptosporangiales</taxon>
        <taxon>Streptosporangiaceae</taxon>
        <taxon>Nonomuraea</taxon>
    </lineage>
</organism>
<accession>A0A5P9YUF0</accession>
<evidence type="ECO:0000313" key="3">
    <source>
        <dbReference type="EMBL" id="KAB8194784.1"/>
    </source>
</evidence>
<dbReference type="GO" id="GO:0070967">
    <property type="term" value="F:coenzyme F420 binding"/>
    <property type="evidence" value="ECO:0007669"/>
    <property type="project" value="TreeGrafter"/>
</dbReference>
<dbReference type="Proteomes" id="UP000312512">
    <property type="component" value="Unassembled WGS sequence"/>
</dbReference>
<accession>A0A5C4WKQ3</accession>
<dbReference type="InterPro" id="IPR012349">
    <property type="entry name" value="Split_barrel_FMN-bd"/>
</dbReference>
<gene>
    <name evidence="3" type="ORF">FH608_016575</name>
</gene>
<dbReference type="OrthoDB" id="8225825at2"/>
<protein>
    <submittedName>
        <fullName evidence="3">Nitroreductase family deazaflavin-dependent oxidoreductase</fullName>
    </submittedName>
</protein>
<name>A0A5C4WKQ3_9ACTN</name>
<comment type="caution">
    <text evidence="3">The sequence shown here is derived from an EMBL/GenBank/DDBJ whole genome shotgun (WGS) entry which is preliminary data.</text>
</comment>
<dbReference type="AlphaFoldDB" id="A0A5C4WKQ3"/>